<dbReference type="InterPro" id="IPR036412">
    <property type="entry name" value="HAD-like_sf"/>
</dbReference>
<protein>
    <recommendedName>
        <fullName evidence="3">HAD-like domain-containing protein</fullName>
    </recommendedName>
</protein>
<dbReference type="InterPro" id="IPR023214">
    <property type="entry name" value="HAD_sf"/>
</dbReference>
<name>A0A9W8AVS4_9FUNG</name>
<dbReference type="Pfam" id="PF13242">
    <property type="entry name" value="Hydrolase_like"/>
    <property type="match status" value="1"/>
</dbReference>
<dbReference type="Proteomes" id="UP001151582">
    <property type="component" value="Unassembled WGS sequence"/>
</dbReference>
<evidence type="ECO:0008006" key="3">
    <source>
        <dbReference type="Google" id="ProtNLM"/>
    </source>
</evidence>
<dbReference type="AlphaFoldDB" id="A0A9W8AVS4"/>
<comment type="caution">
    <text evidence="1">The sequence shown here is derived from an EMBL/GenBank/DDBJ whole genome shotgun (WGS) entry which is preliminary data.</text>
</comment>
<dbReference type="OrthoDB" id="10251048at2759"/>
<keyword evidence="2" id="KW-1185">Reference proteome</keyword>
<dbReference type="EMBL" id="JANBQB010001770">
    <property type="protein sequence ID" value="KAJ1970445.1"/>
    <property type="molecule type" value="Genomic_DNA"/>
</dbReference>
<gene>
    <name evidence="1" type="ORF">H4R34_006056</name>
</gene>
<dbReference type="Gene3D" id="3.40.50.1000">
    <property type="entry name" value="HAD superfamily/HAD-like"/>
    <property type="match status" value="1"/>
</dbReference>
<reference evidence="1" key="1">
    <citation type="submission" date="2022-07" db="EMBL/GenBank/DDBJ databases">
        <title>Phylogenomic reconstructions and comparative analyses of Kickxellomycotina fungi.</title>
        <authorList>
            <person name="Reynolds N.K."/>
            <person name="Stajich J.E."/>
            <person name="Barry K."/>
            <person name="Grigoriev I.V."/>
            <person name="Crous P."/>
            <person name="Smith M.E."/>
        </authorList>
    </citation>
    <scope>NUCLEOTIDE SEQUENCE</scope>
    <source>
        <strain evidence="1">RSA 567</strain>
    </source>
</reference>
<evidence type="ECO:0000313" key="1">
    <source>
        <dbReference type="EMBL" id="KAJ1970445.1"/>
    </source>
</evidence>
<organism evidence="1 2">
    <name type="scientific">Dimargaris verticillata</name>
    <dbReference type="NCBI Taxonomy" id="2761393"/>
    <lineage>
        <taxon>Eukaryota</taxon>
        <taxon>Fungi</taxon>
        <taxon>Fungi incertae sedis</taxon>
        <taxon>Zoopagomycota</taxon>
        <taxon>Kickxellomycotina</taxon>
        <taxon>Dimargaritomycetes</taxon>
        <taxon>Dimargaritales</taxon>
        <taxon>Dimargaritaceae</taxon>
        <taxon>Dimargaris</taxon>
    </lineage>
</organism>
<evidence type="ECO:0000313" key="2">
    <source>
        <dbReference type="Proteomes" id="UP001151582"/>
    </source>
</evidence>
<dbReference type="SUPFAM" id="SSF56784">
    <property type="entry name" value="HAD-like"/>
    <property type="match status" value="1"/>
</dbReference>
<accession>A0A9W8AVS4</accession>
<sequence length="120" mass="13408">MHPWQQFTGRALEYTLFGKPHTATYDFAIRTLDAHVQELASSYQLTPPPTRRYYAIGDNPHSDIMGANAHGWCSILVKTGVFQGHTQDEADSTLRAQYLVNDVDEALDLILSLESGKARS</sequence>
<proteinExistence type="predicted"/>